<sequence length="173" mass="18136">MLSSLLTRIIQPLLLLLLLLPLTLANPETRTVAIHIADAASTSAPSLYGTVSYNPSTLQGSMAAAAAATLPRSPFAKLGLYDASARRWRNAVRAPTDALRRGALCVVVYLGADGPEPRYVGLAEGEQGAAAASACVKVVRGGPGPEPVLNRPVVLSEDGKVPEPEPERTFLQK</sequence>
<dbReference type="PANTHER" id="PTHR39219">
    <property type="entry name" value="ER MEMBRANE PROTEIN COMPLEX SUBUNIT 10"/>
    <property type="match status" value="1"/>
</dbReference>
<reference evidence="3" key="1">
    <citation type="submission" date="2021-03" db="EMBL/GenBank/DDBJ databases">
        <title>Comparative genomics and phylogenomic investigation of the class Geoglossomycetes provide insights into ecological specialization and systematics.</title>
        <authorList>
            <person name="Melie T."/>
            <person name="Pirro S."/>
            <person name="Miller A.N."/>
            <person name="Quandt A."/>
        </authorList>
    </citation>
    <scope>NUCLEOTIDE SEQUENCE</scope>
    <source>
        <strain evidence="3">CAQ_001_2017</strain>
    </source>
</reference>
<protein>
    <submittedName>
        <fullName evidence="3">Uncharacterized protein</fullName>
    </submittedName>
</protein>
<evidence type="ECO:0000256" key="2">
    <source>
        <dbReference type="SAM" id="SignalP"/>
    </source>
</evidence>
<keyword evidence="2" id="KW-0732">Signal</keyword>
<proteinExistence type="predicted"/>
<evidence type="ECO:0000256" key="1">
    <source>
        <dbReference type="SAM" id="MobiDB-lite"/>
    </source>
</evidence>
<feature type="region of interest" description="Disordered" evidence="1">
    <location>
        <begin position="144"/>
        <end position="173"/>
    </location>
</feature>
<gene>
    <name evidence="3" type="ORF">GP486_005757</name>
</gene>
<feature type="chain" id="PRO_5040393583" evidence="2">
    <location>
        <begin position="26"/>
        <end position="173"/>
    </location>
</feature>
<evidence type="ECO:0000313" key="3">
    <source>
        <dbReference type="EMBL" id="KAH0556314.1"/>
    </source>
</evidence>
<evidence type="ECO:0000313" key="4">
    <source>
        <dbReference type="Proteomes" id="UP000750711"/>
    </source>
</evidence>
<accession>A0A9P8L8R7</accession>
<comment type="caution">
    <text evidence="3">The sequence shown here is derived from an EMBL/GenBank/DDBJ whole genome shotgun (WGS) entry which is preliminary data.</text>
</comment>
<organism evidence="3 4">
    <name type="scientific">Trichoglossum hirsutum</name>
    <dbReference type="NCBI Taxonomy" id="265104"/>
    <lineage>
        <taxon>Eukaryota</taxon>
        <taxon>Fungi</taxon>
        <taxon>Dikarya</taxon>
        <taxon>Ascomycota</taxon>
        <taxon>Pezizomycotina</taxon>
        <taxon>Geoglossomycetes</taxon>
        <taxon>Geoglossales</taxon>
        <taxon>Geoglossaceae</taxon>
        <taxon>Trichoglossum</taxon>
    </lineage>
</organism>
<dbReference type="PANTHER" id="PTHR39219:SF1">
    <property type="entry name" value="ER MEMBRANE PROTEIN COMPLEX SUBUNIT 10"/>
    <property type="match status" value="1"/>
</dbReference>
<dbReference type="EMBL" id="JAGHQM010001142">
    <property type="protein sequence ID" value="KAH0556314.1"/>
    <property type="molecule type" value="Genomic_DNA"/>
</dbReference>
<name>A0A9P8L8R7_9PEZI</name>
<dbReference type="AlphaFoldDB" id="A0A9P8L8R7"/>
<keyword evidence="4" id="KW-1185">Reference proteome</keyword>
<feature type="signal peptide" evidence="2">
    <location>
        <begin position="1"/>
        <end position="25"/>
    </location>
</feature>
<dbReference type="Proteomes" id="UP000750711">
    <property type="component" value="Unassembled WGS sequence"/>
</dbReference>
<feature type="compositionally biased region" description="Basic and acidic residues" evidence="1">
    <location>
        <begin position="157"/>
        <end position="173"/>
    </location>
</feature>